<keyword evidence="3" id="KW-1185">Reference proteome</keyword>
<organism evidence="2 3">
    <name type="scientific">Lophium mytilinum</name>
    <dbReference type="NCBI Taxonomy" id="390894"/>
    <lineage>
        <taxon>Eukaryota</taxon>
        <taxon>Fungi</taxon>
        <taxon>Dikarya</taxon>
        <taxon>Ascomycota</taxon>
        <taxon>Pezizomycotina</taxon>
        <taxon>Dothideomycetes</taxon>
        <taxon>Pleosporomycetidae</taxon>
        <taxon>Mytilinidiales</taxon>
        <taxon>Mytilinidiaceae</taxon>
        <taxon>Lophium</taxon>
    </lineage>
</organism>
<name>A0A6A6QBT7_9PEZI</name>
<feature type="chain" id="PRO_5025430610" evidence="1">
    <location>
        <begin position="19"/>
        <end position="133"/>
    </location>
</feature>
<evidence type="ECO:0000313" key="2">
    <source>
        <dbReference type="EMBL" id="KAF2489928.1"/>
    </source>
</evidence>
<proteinExistence type="predicted"/>
<dbReference type="AlphaFoldDB" id="A0A6A6QBT7"/>
<dbReference type="OrthoDB" id="10318611at2759"/>
<sequence>MKLTSVSILAAIFASTLAAEPLCVSQGSGYCQAVYRCHKKTSDTIFLDCIFGIYDSSCRFIGHTDAETDGQGLGAAGIPYKVIVKSHLPSSDPNKIKMQMEYAGVGSGKTPGLVQQSYVLEAGEMDWDWRQKH</sequence>
<dbReference type="EMBL" id="MU004198">
    <property type="protein sequence ID" value="KAF2489928.1"/>
    <property type="molecule type" value="Genomic_DNA"/>
</dbReference>
<reference evidence="2" key="1">
    <citation type="journal article" date="2020" name="Stud. Mycol.">
        <title>101 Dothideomycetes genomes: a test case for predicting lifestyles and emergence of pathogens.</title>
        <authorList>
            <person name="Haridas S."/>
            <person name="Albert R."/>
            <person name="Binder M."/>
            <person name="Bloem J."/>
            <person name="Labutti K."/>
            <person name="Salamov A."/>
            <person name="Andreopoulos B."/>
            <person name="Baker S."/>
            <person name="Barry K."/>
            <person name="Bills G."/>
            <person name="Bluhm B."/>
            <person name="Cannon C."/>
            <person name="Castanera R."/>
            <person name="Culley D."/>
            <person name="Daum C."/>
            <person name="Ezra D."/>
            <person name="Gonzalez J."/>
            <person name="Henrissat B."/>
            <person name="Kuo A."/>
            <person name="Liang C."/>
            <person name="Lipzen A."/>
            <person name="Lutzoni F."/>
            <person name="Magnuson J."/>
            <person name="Mondo S."/>
            <person name="Nolan M."/>
            <person name="Ohm R."/>
            <person name="Pangilinan J."/>
            <person name="Park H.-J."/>
            <person name="Ramirez L."/>
            <person name="Alfaro M."/>
            <person name="Sun H."/>
            <person name="Tritt A."/>
            <person name="Yoshinaga Y."/>
            <person name="Zwiers L.-H."/>
            <person name="Turgeon B."/>
            <person name="Goodwin S."/>
            <person name="Spatafora J."/>
            <person name="Crous P."/>
            <person name="Grigoriev I."/>
        </authorList>
    </citation>
    <scope>NUCLEOTIDE SEQUENCE</scope>
    <source>
        <strain evidence="2">CBS 269.34</strain>
    </source>
</reference>
<protein>
    <submittedName>
        <fullName evidence="2">Uncharacterized protein</fullName>
    </submittedName>
</protein>
<evidence type="ECO:0000313" key="3">
    <source>
        <dbReference type="Proteomes" id="UP000799750"/>
    </source>
</evidence>
<dbReference type="Proteomes" id="UP000799750">
    <property type="component" value="Unassembled WGS sequence"/>
</dbReference>
<gene>
    <name evidence="2" type="ORF">BU16DRAFT_586092</name>
</gene>
<evidence type="ECO:0000256" key="1">
    <source>
        <dbReference type="SAM" id="SignalP"/>
    </source>
</evidence>
<keyword evidence="1" id="KW-0732">Signal</keyword>
<accession>A0A6A6QBT7</accession>
<feature type="signal peptide" evidence="1">
    <location>
        <begin position="1"/>
        <end position="18"/>
    </location>
</feature>